<name>A0A3A4NNJ3_ABYX5</name>
<feature type="chain" id="PRO_5017486936" evidence="1">
    <location>
        <begin position="31"/>
        <end position="179"/>
    </location>
</feature>
<evidence type="ECO:0000313" key="3">
    <source>
        <dbReference type="Proteomes" id="UP000265882"/>
    </source>
</evidence>
<accession>A0A3A4NNJ3</accession>
<reference evidence="2 3" key="1">
    <citation type="journal article" date="2017" name="ISME J.">
        <title>Energy and carbon metabolisms in a deep terrestrial subsurface fluid microbial community.</title>
        <authorList>
            <person name="Momper L."/>
            <person name="Jungbluth S.P."/>
            <person name="Lee M.D."/>
            <person name="Amend J.P."/>
        </authorList>
    </citation>
    <scope>NUCLEOTIDE SEQUENCE [LARGE SCALE GENOMIC DNA]</scope>
    <source>
        <strain evidence="2">SURF_5</strain>
    </source>
</reference>
<feature type="signal peptide" evidence="1">
    <location>
        <begin position="1"/>
        <end position="30"/>
    </location>
</feature>
<dbReference type="EMBL" id="QZKU01000122">
    <property type="protein sequence ID" value="RJP17041.1"/>
    <property type="molecule type" value="Genomic_DNA"/>
</dbReference>
<dbReference type="Proteomes" id="UP000265882">
    <property type="component" value="Unassembled WGS sequence"/>
</dbReference>
<evidence type="ECO:0000313" key="2">
    <source>
        <dbReference type="EMBL" id="RJP17041.1"/>
    </source>
</evidence>
<protein>
    <submittedName>
        <fullName evidence="2">Uncharacterized protein</fullName>
    </submittedName>
</protein>
<sequence length="179" mass="19583">MINLKKFLKNCSARVACKCGLALFATVALIGWKSASIETDLSSVTANPGEFSNKVITLSAPVVDNSVPEGREYKTWNFVLGSSGSRLAVYEEGFNPATIVKAHSLVEKARLSGDEITVTGKFEERESGMILKVASVRYGDTQINTDEGPFVETVYRDDCYPGGPLFYDGHTYYPGNFPY</sequence>
<dbReference type="AlphaFoldDB" id="A0A3A4NNJ3"/>
<evidence type="ECO:0000256" key="1">
    <source>
        <dbReference type="SAM" id="SignalP"/>
    </source>
</evidence>
<comment type="caution">
    <text evidence="2">The sequence shown here is derived from an EMBL/GenBank/DDBJ whole genome shotgun (WGS) entry which is preliminary data.</text>
</comment>
<gene>
    <name evidence="2" type="ORF">C4520_17715</name>
</gene>
<proteinExistence type="predicted"/>
<keyword evidence="1" id="KW-0732">Signal</keyword>
<organism evidence="2 3">
    <name type="scientific">Abyssobacteria bacterium (strain SURF_5)</name>
    <dbReference type="NCBI Taxonomy" id="2093360"/>
    <lineage>
        <taxon>Bacteria</taxon>
        <taxon>Pseudomonadati</taxon>
        <taxon>Candidatus Hydrogenedentota</taxon>
        <taxon>Candidatus Abyssobacteria</taxon>
    </lineage>
</organism>